<reference evidence="2" key="1">
    <citation type="submission" date="2023-06" db="EMBL/GenBank/DDBJ databases">
        <title>Genome-scale phylogeny and comparative genomics of the fungal order Sordariales.</title>
        <authorList>
            <consortium name="Lawrence Berkeley National Laboratory"/>
            <person name="Hensen N."/>
            <person name="Bonometti L."/>
            <person name="Westerberg I."/>
            <person name="Brannstrom I.O."/>
            <person name="Guillou S."/>
            <person name="Cros-Aarteil S."/>
            <person name="Calhoun S."/>
            <person name="Haridas S."/>
            <person name="Kuo A."/>
            <person name="Mondo S."/>
            <person name="Pangilinan J."/>
            <person name="Riley R."/>
            <person name="LaButti K."/>
            <person name="Andreopoulos B."/>
            <person name="Lipzen A."/>
            <person name="Chen C."/>
            <person name="Yanf M."/>
            <person name="Daum C."/>
            <person name="Ng V."/>
            <person name="Clum A."/>
            <person name="Steindorff A."/>
            <person name="Ohm R."/>
            <person name="Martin F."/>
            <person name="Silar P."/>
            <person name="Natvig D."/>
            <person name="Lalanne C."/>
            <person name="Gautier V."/>
            <person name="Ament-velasquez S.L."/>
            <person name="Kruys A."/>
            <person name="Hutchinson M.I."/>
            <person name="Powell A.J."/>
            <person name="Barry K."/>
            <person name="Miller A.N."/>
            <person name="Grigoriev I.V."/>
            <person name="Debuchy R."/>
            <person name="Gladieux P."/>
            <person name="Thoren M.H."/>
            <person name="Johannesson H."/>
        </authorList>
    </citation>
    <scope>NUCLEOTIDE SEQUENCE</scope>
    <source>
        <strain evidence="2">SMH3391-2</strain>
    </source>
</reference>
<accession>A0AA39TPE7</accession>
<evidence type="ECO:0000313" key="3">
    <source>
        <dbReference type="Proteomes" id="UP001174934"/>
    </source>
</evidence>
<keyword evidence="3" id="KW-1185">Reference proteome</keyword>
<organism evidence="2 3">
    <name type="scientific">Bombardia bombarda</name>
    <dbReference type="NCBI Taxonomy" id="252184"/>
    <lineage>
        <taxon>Eukaryota</taxon>
        <taxon>Fungi</taxon>
        <taxon>Dikarya</taxon>
        <taxon>Ascomycota</taxon>
        <taxon>Pezizomycotina</taxon>
        <taxon>Sordariomycetes</taxon>
        <taxon>Sordariomycetidae</taxon>
        <taxon>Sordariales</taxon>
        <taxon>Lasiosphaeriaceae</taxon>
        <taxon>Bombardia</taxon>
    </lineage>
</organism>
<gene>
    <name evidence="2" type="ORF">B0T17DRAFT_511531</name>
</gene>
<sequence length="340" mass="36921">MKTLLCMYVPRSKRFQPRRVGTTSTVSALYGTAQVAVAVNRRAIGGAAAAAEVARHSPREMTGRKLRVCRRFTKGCRMWPVLAGIVCGEVQAVGGDANMDRTSLAACRAGSVSVGSAVSTKTQIHNQLDTSFGLRVPHSLRQSREGGCEWLGLAWLCLRVQRPRGRSCDCQCTKSLTGAAVMGLLLVKLQSARLLPSASNRQALGLGLVLAGCGAADDGTQICGARGQVRTRVCYLPVFTPASTYLTCKLADQLWSQWWMVVWVMDCKVGTISSFEQQTQPTRCFVFNAPKSQEKPRQVRHEVRLSIILGERGAKRRLINRCGPDETGEGKNAAKDSHVG</sequence>
<feature type="region of interest" description="Disordered" evidence="1">
    <location>
        <begin position="320"/>
        <end position="340"/>
    </location>
</feature>
<comment type="caution">
    <text evidence="2">The sequence shown here is derived from an EMBL/GenBank/DDBJ whole genome shotgun (WGS) entry which is preliminary data.</text>
</comment>
<name>A0AA39TPE7_9PEZI</name>
<evidence type="ECO:0000256" key="1">
    <source>
        <dbReference type="SAM" id="MobiDB-lite"/>
    </source>
</evidence>
<dbReference type="Proteomes" id="UP001174934">
    <property type="component" value="Unassembled WGS sequence"/>
</dbReference>
<evidence type="ECO:0000313" key="2">
    <source>
        <dbReference type="EMBL" id="KAK0612321.1"/>
    </source>
</evidence>
<protein>
    <submittedName>
        <fullName evidence="2">Uncharacterized protein</fullName>
    </submittedName>
</protein>
<dbReference type="AlphaFoldDB" id="A0AA39TPE7"/>
<proteinExistence type="predicted"/>
<dbReference type="EMBL" id="JAULSR010000009">
    <property type="protein sequence ID" value="KAK0612321.1"/>
    <property type="molecule type" value="Genomic_DNA"/>
</dbReference>
<feature type="compositionally biased region" description="Basic and acidic residues" evidence="1">
    <location>
        <begin position="328"/>
        <end position="340"/>
    </location>
</feature>